<dbReference type="Proteomes" id="UP000279959">
    <property type="component" value="Chromosome"/>
</dbReference>
<organism evidence="9 10">
    <name type="scientific">Sphingobium amiense</name>
    <dbReference type="NCBI Taxonomy" id="135719"/>
    <lineage>
        <taxon>Bacteria</taxon>
        <taxon>Pseudomonadati</taxon>
        <taxon>Pseudomonadota</taxon>
        <taxon>Alphaproteobacteria</taxon>
        <taxon>Sphingomonadales</taxon>
        <taxon>Sphingomonadaceae</taxon>
        <taxon>Sphingobium</taxon>
    </lineage>
</organism>
<feature type="signal peptide" evidence="7">
    <location>
        <begin position="1"/>
        <end position="25"/>
    </location>
</feature>
<dbReference type="KEGG" id="sami:SAMIE_1019240"/>
<gene>
    <name evidence="9" type="ORF">SAMIE_1019240</name>
</gene>
<sequence>MMRLRKGALALISTYGLAVANPAVAAGDAAHGKMVFARCAACHSMTPGKKMVGPSLAGIIGRKAGTVEGFTYSPAMKAYGRNWDVKAMDAFLASPKTAIPGTRMIFAGLPNAADRADLIAYLSAAPK</sequence>
<evidence type="ECO:0000313" key="9">
    <source>
        <dbReference type="EMBL" id="BBD98423.1"/>
    </source>
</evidence>
<keyword evidence="10" id="KW-1185">Reference proteome</keyword>
<dbReference type="PROSITE" id="PS51007">
    <property type="entry name" value="CYTC"/>
    <property type="match status" value="1"/>
</dbReference>
<evidence type="ECO:0000256" key="6">
    <source>
        <dbReference type="PROSITE-ProRule" id="PRU00433"/>
    </source>
</evidence>
<evidence type="ECO:0000256" key="3">
    <source>
        <dbReference type="ARBA" id="ARBA00022723"/>
    </source>
</evidence>
<dbReference type="PANTHER" id="PTHR11961">
    <property type="entry name" value="CYTOCHROME C"/>
    <property type="match status" value="1"/>
</dbReference>
<keyword evidence="4" id="KW-0249">Electron transport</keyword>
<protein>
    <submittedName>
        <fullName evidence="9">Cytochrome c family protein</fullName>
    </submittedName>
</protein>
<name>A0A494W189_9SPHN</name>
<proteinExistence type="predicted"/>
<dbReference type="AlphaFoldDB" id="A0A494W189"/>
<feature type="domain" description="Cytochrome c" evidence="8">
    <location>
        <begin position="27"/>
        <end position="126"/>
    </location>
</feature>
<evidence type="ECO:0000256" key="5">
    <source>
        <dbReference type="ARBA" id="ARBA00023004"/>
    </source>
</evidence>
<dbReference type="GO" id="GO:0009055">
    <property type="term" value="F:electron transfer activity"/>
    <property type="evidence" value="ECO:0007669"/>
    <property type="project" value="InterPro"/>
</dbReference>
<evidence type="ECO:0000313" key="10">
    <source>
        <dbReference type="Proteomes" id="UP000279959"/>
    </source>
</evidence>
<dbReference type="InterPro" id="IPR002327">
    <property type="entry name" value="Cyt_c_1A/1B"/>
</dbReference>
<keyword evidence="7" id="KW-0732">Signal</keyword>
<keyword evidence="5 6" id="KW-0408">Iron</keyword>
<dbReference type="Pfam" id="PF00034">
    <property type="entry name" value="Cytochrom_C"/>
    <property type="match status" value="1"/>
</dbReference>
<keyword evidence="2 6" id="KW-0349">Heme</keyword>
<keyword evidence="3 6" id="KW-0479">Metal-binding</keyword>
<evidence type="ECO:0000256" key="1">
    <source>
        <dbReference type="ARBA" id="ARBA00022448"/>
    </source>
</evidence>
<evidence type="ECO:0000256" key="7">
    <source>
        <dbReference type="SAM" id="SignalP"/>
    </source>
</evidence>
<keyword evidence="1" id="KW-0813">Transport</keyword>
<feature type="chain" id="PRO_5019768510" evidence="7">
    <location>
        <begin position="26"/>
        <end position="127"/>
    </location>
</feature>
<dbReference type="EMBL" id="AP018664">
    <property type="protein sequence ID" value="BBD98423.1"/>
    <property type="molecule type" value="Genomic_DNA"/>
</dbReference>
<evidence type="ECO:0000259" key="8">
    <source>
        <dbReference type="PROSITE" id="PS51007"/>
    </source>
</evidence>
<dbReference type="PRINTS" id="PR00604">
    <property type="entry name" value="CYTCHRMECIAB"/>
</dbReference>
<dbReference type="GO" id="GO:0020037">
    <property type="term" value="F:heme binding"/>
    <property type="evidence" value="ECO:0007669"/>
    <property type="project" value="InterPro"/>
</dbReference>
<evidence type="ECO:0000256" key="4">
    <source>
        <dbReference type="ARBA" id="ARBA00022982"/>
    </source>
</evidence>
<accession>A0A494W189</accession>
<dbReference type="Gene3D" id="1.10.760.10">
    <property type="entry name" value="Cytochrome c-like domain"/>
    <property type="match status" value="1"/>
</dbReference>
<dbReference type="SUPFAM" id="SSF46626">
    <property type="entry name" value="Cytochrome c"/>
    <property type="match status" value="1"/>
</dbReference>
<dbReference type="InterPro" id="IPR009056">
    <property type="entry name" value="Cyt_c-like_dom"/>
</dbReference>
<dbReference type="GO" id="GO:0046872">
    <property type="term" value="F:metal ion binding"/>
    <property type="evidence" value="ECO:0007669"/>
    <property type="project" value="UniProtKB-KW"/>
</dbReference>
<evidence type="ECO:0000256" key="2">
    <source>
        <dbReference type="ARBA" id="ARBA00022617"/>
    </source>
</evidence>
<reference evidence="9 10" key="1">
    <citation type="submission" date="2018-05" db="EMBL/GenBank/DDBJ databases">
        <title>Complete Genome Sequence of the Nonylphenol-Degrading Bacterium Sphingobium amiense DSM 16289T.</title>
        <authorList>
            <person name="Ootsuka M."/>
            <person name="Nishizawa T."/>
            <person name="Ohta H."/>
        </authorList>
    </citation>
    <scope>NUCLEOTIDE SEQUENCE [LARGE SCALE GENOMIC DNA]</scope>
    <source>
        <strain evidence="9 10">DSM 16289</strain>
    </source>
</reference>
<dbReference type="InterPro" id="IPR036909">
    <property type="entry name" value="Cyt_c-like_dom_sf"/>
</dbReference>